<sequence>MSRNDFLSHGASFNKKY</sequence>
<comment type="caution">
    <text evidence="1">The sequence shown here is derived from an EMBL/GenBank/DDBJ whole genome shotgun (WGS) entry which is preliminary data.</text>
</comment>
<name>A0A8S4QWU5_9NEOP</name>
<dbReference type="EMBL" id="CAKXAJ010019840">
    <property type="protein sequence ID" value="CAH2219024.1"/>
    <property type="molecule type" value="Genomic_DNA"/>
</dbReference>
<evidence type="ECO:0000313" key="1">
    <source>
        <dbReference type="EMBL" id="CAH2219024.1"/>
    </source>
</evidence>
<accession>A0A8S4QWU5</accession>
<dbReference type="AlphaFoldDB" id="A0A8S4QWU5"/>
<evidence type="ECO:0000313" key="2">
    <source>
        <dbReference type="Proteomes" id="UP000838756"/>
    </source>
</evidence>
<protein>
    <submittedName>
        <fullName evidence="1">Jg5264 protein</fullName>
    </submittedName>
</protein>
<gene>
    <name evidence="1" type="primary">jg5264</name>
    <name evidence="1" type="ORF">PAEG_LOCUS6453</name>
</gene>
<keyword evidence="2" id="KW-1185">Reference proteome</keyword>
<feature type="non-terminal residue" evidence="1">
    <location>
        <position position="1"/>
    </location>
</feature>
<proteinExistence type="predicted"/>
<organism evidence="1 2">
    <name type="scientific">Pararge aegeria aegeria</name>
    <dbReference type="NCBI Taxonomy" id="348720"/>
    <lineage>
        <taxon>Eukaryota</taxon>
        <taxon>Metazoa</taxon>
        <taxon>Ecdysozoa</taxon>
        <taxon>Arthropoda</taxon>
        <taxon>Hexapoda</taxon>
        <taxon>Insecta</taxon>
        <taxon>Pterygota</taxon>
        <taxon>Neoptera</taxon>
        <taxon>Endopterygota</taxon>
        <taxon>Lepidoptera</taxon>
        <taxon>Glossata</taxon>
        <taxon>Ditrysia</taxon>
        <taxon>Papilionoidea</taxon>
        <taxon>Nymphalidae</taxon>
        <taxon>Satyrinae</taxon>
        <taxon>Satyrini</taxon>
        <taxon>Parargina</taxon>
        <taxon>Pararge</taxon>
    </lineage>
</organism>
<reference evidence="1" key="1">
    <citation type="submission" date="2022-03" db="EMBL/GenBank/DDBJ databases">
        <authorList>
            <person name="Lindestad O."/>
        </authorList>
    </citation>
    <scope>NUCLEOTIDE SEQUENCE</scope>
</reference>
<dbReference type="Proteomes" id="UP000838756">
    <property type="component" value="Unassembled WGS sequence"/>
</dbReference>